<keyword evidence="4" id="KW-1185">Reference proteome</keyword>
<evidence type="ECO:0000313" key="2">
    <source>
        <dbReference type="EMBL" id="CAD7002304.1"/>
    </source>
</evidence>
<dbReference type="Pfam" id="PF04910">
    <property type="entry name" value="Tcf25"/>
    <property type="match status" value="1"/>
</dbReference>
<reference evidence="2" key="3">
    <citation type="submission" date="2020-11" db="EMBL/GenBank/DDBJ databases">
        <authorList>
            <person name="Whitehead M."/>
        </authorList>
    </citation>
    <scope>NUCLEOTIDE SEQUENCE</scope>
    <source>
        <strain evidence="2">EGII</strain>
    </source>
</reference>
<reference evidence="3" key="2">
    <citation type="journal article" date="2014" name="BMC Genomics">
        <title>A genomic perspective to assessing quality of mass-reared SIT flies used in Mediterranean fruit fly (Ceratitis capitata) eradication in California.</title>
        <authorList>
            <person name="Calla B."/>
            <person name="Hall B."/>
            <person name="Hou S."/>
            <person name="Geib S.M."/>
        </authorList>
    </citation>
    <scope>NUCLEOTIDE SEQUENCE</scope>
</reference>
<dbReference type="Proteomes" id="UP000606786">
    <property type="component" value="Unassembled WGS sequence"/>
</dbReference>
<evidence type="ECO:0000256" key="1">
    <source>
        <dbReference type="SAM" id="MobiDB-lite"/>
    </source>
</evidence>
<dbReference type="AlphaFoldDB" id="W8BP38"/>
<dbReference type="InterPro" id="IPR006994">
    <property type="entry name" value="TCF25/Rqc1"/>
</dbReference>
<feature type="region of interest" description="Disordered" evidence="1">
    <location>
        <begin position="1"/>
        <end position="107"/>
    </location>
</feature>
<name>W8BP38_CERCA</name>
<organism evidence="3">
    <name type="scientific">Ceratitis capitata</name>
    <name type="common">Mediterranean fruit fly</name>
    <name type="synonym">Tephritis capitata</name>
    <dbReference type="NCBI Taxonomy" id="7213"/>
    <lineage>
        <taxon>Eukaryota</taxon>
        <taxon>Metazoa</taxon>
        <taxon>Ecdysozoa</taxon>
        <taxon>Arthropoda</taxon>
        <taxon>Hexapoda</taxon>
        <taxon>Insecta</taxon>
        <taxon>Pterygota</taxon>
        <taxon>Neoptera</taxon>
        <taxon>Endopterygota</taxon>
        <taxon>Diptera</taxon>
        <taxon>Brachycera</taxon>
        <taxon>Muscomorpha</taxon>
        <taxon>Tephritoidea</taxon>
        <taxon>Tephritidae</taxon>
        <taxon>Ceratitis</taxon>
        <taxon>Ceratitis</taxon>
    </lineage>
</organism>
<dbReference type="PANTHER" id="PTHR22684:SF0">
    <property type="entry name" value="RIBOSOME QUALITY CONTROL COMPLEX SUBUNIT TCF25"/>
    <property type="match status" value="1"/>
</dbReference>
<feature type="region of interest" description="Disordered" evidence="1">
    <location>
        <begin position="723"/>
        <end position="742"/>
    </location>
</feature>
<sequence>MSSRALKKLQGGIEKDLLLDEKDAHDDDQLSDEDDELETTRSKHLNPFDLLNQQSLSESEVKEDDNETEHASTAANLPSGAVGGGAAKQKKKKKRKKKTKYTGNHISSEDNELTDKYLSDIDSLIGKVHDATNQNQKIHPPRIEIDKSLLTVELKHLNPQNEMRRTFGKRVVKIENKRGRQKLTLKSTYMVTAKESWPPITKNIITMKPVQLPEQLAGSSSSSSNNINSTEKIQWFAFEHSQYYQGVQNLFLQAVERTDSDYFISLIRRCPYHVDSLIQLSELCKMTENFSLAAELIERAVLVLESSLHPSFSLTSGNCRLDYRRQENRSFFITLFKHAQYLEARACCRTAFELAKLILNLNPEVDPLAIVLIIDYYALRSKQHAWLIKFYEEYDVVRNLSQLPNMAYSYALALFCQTGDCEKADKALQYALLMFPSVLRPLLDELSIQTDTRVQVSSYFNPSISGSQSPSLHQLVSLYICRAKVVWRQNNMLPWLERNVNTVLDIIERKDEVINDYYQKRVVRYVSPPRPILRHVVLSDYKEKVPLAPFLSKEKDPIMMYDPLPPLDSVNCYERKSSSSSPTTGPNRSVLMFFESLMPSFNLNNRGGEQQQPQPLEAALPGENVAPVRGNDALAPARGQAAVARANAAPAVQANLAHEDDEVAQVDRHLQALNANLEQGDIEVAAGGTEGGASYRELTQSLTNIVDAMRDFLQNFRIVEPMQAADAEENGSSEEDTSDYFD</sequence>
<dbReference type="PANTHER" id="PTHR22684">
    <property type="entry name" value="NULP1-RELATED"/>
    <property type="match status" value="1"/>
</dbReference>
<dbReference type="OrthoDB" id="205993at2759"/>
<dbReference type="EMBL" id="GAMC01011314">
    <property type="protein sequence ID" value="JAB95241.1"/>
    <property type="molecule type" value="mRNA"/>
</dbReference>
<feature type="compositionally biased region" description="Acidic residues" evidence="1">
    <location>
        <begin position="726"/>
        <end position="742"/>
    </location>
</feature>
<evidence type="ECO:0000313" key="3">
    <source>
        <dbReference type="EMBL" id="JAB95241.1"/>
    </source>
</evidence>
<dbReference type="EMBL" id="CAJHJT010000034">
    <property type="protein sequence ID" value="CAD7002304.1"/>
    <property type="molecule type" value="Genomic_DNA"/>
</dbReference>
<proteinExistence type="evidence at transcript level"/>
<protein>
    <submittedName>
        <fullName evidence="2">(Mediterranean fruit fly) hypothetical protein</fullName>
    </submittedName>
    <submittedName>
        <fullName evidence="3">Transcription factor 25</fullName>
    </submittedName>
</protein>
<feature type="compositionally biased region" description="Basic residues" evidence="1">
    <location>
        <begin position="88"/>
        <end position="100"/>
    </location>
</feature>
<evidence type="ECO:0000313" key="4">
    <source>
        <dbReference type="Proteomes" id="UP000606786"/>
    </source>
</evidence>
<feature type="compositionally biased region" description="Basic and acidic residues" evidence="1">
    <location>
        <begin position="13"/>
        <end position="28"/>
    </location>
</feature>
<dbReference type="GO" id="GO:1990112">
    <property type="term" value="C:RQC complex"/>
    <property type="evidence" value="ECO:0007669"/>
    <property type="project" value="TreeGrafter"/>
</dbReference>
<gene>
    <name evidence="3" type="primary">TCF25</name>
    <name evidence="2" type="ORF">CCAP1982_LOCUS10794</name>
</gene>
<accession>W8BP38</accession>
<reference evidence="3" key="1">
    <citation type="submission" date="2013-07" db="EMBL/GenBank/DDBJ databases">
        <authorList>
            <person name="Geib S."/>
        </authorList>
    </citation>
    <scope>NUCLEOTIDE SEQUENCE</scope>
</reference>